<dbReference type="InterPro" id="IPR002223">
    <property type="entry name" value="Kunitz_BPTI"/>
</dbReference>
<dbReference type="GO" id="GO:0004867">
    <property type="term" value="F:serine-type endopeptidase inhibitor activity"/>
    <property type="evidence" value="ECO:0007669"/>
    <property type="project" value="InterPro"/>
</dbReference>
<keyword evidence="1" id="KW-0732">Signal</keyword>
<sequence length="111" mass="12788">MKLILGVYVLFLVHHTSVKGGRTRLPHCNDAGVIDTLNCSGSRRVWLFWQKMSFCVKVNEKGCAQTANGFESCEECQENCNTDVCAEELRKPWWDDLFKPIYWSGNRRRTG</sequence>
<dbReference type="SUPFAM" id="SSF57362">
    <property type="entry name" value="BPTI-like"/>
    <property type="match status" value="1"/>
</dbReference>
<dbReference type="PROSITE" id="PS50279">
    <property type="entry name" value="BPTI_KUNITZ_2"/>
    <property type="match status" value="1"/>
</dbReference>
<evidence type="ECO:0000259" key="2">
    <source>
        <dbReference type="PROSITE" id="PS50279"/>
    </source>
</evidence>
<organism evidence="3">
    <name type="scientific">Rhipicephalus zambeziensis</name>
    <dbReference type="NCBI Taxonomy" id="60191"/>
    <lineage>
        <taxon>Eukaryota</taxon>
        <taxon>Metazoa</taxon>
        <taxon>Ecdysozoa</taxon>
        <taxon>Arthropoda</taxon>
        <taxon>Chelicerata</taxon>
        <taxon>Arachnida</taxon>
        <taxon>Acari</taxon>
        <taxon>Parasitiformes</taxon>
        <taxon>Ixodida</taxon>
        <taxon>Ixodoidea</taxon>
        <taxon>Ixodidae</taxon>
        <taxon>Rhipicephalinae</taxon>
        <taxon>Rhipicephalus</taxon>
        <taxon>Rhipicephalus</taxon>
    </lineage>
</organism>
<proteinExistence type="predicted"/>
<feature type="chain" id="PRO_5012691440" description="BPTI/Kunitz inhibitor domain-containing protein" evidence="1">
    <location>
        <begin position="21"/>
        <end position="111"/>
    </location>
</feature>
<evidence type="ECO:0000256" key="1">
    <source>
        <dbReference type="SAM" id="SignalP"/>
    </source>
</evidence>
<dbReference type="EMBL" id="GFPF01002478">
    <property type="protein sequence ID" value="MAA13624.1"/>
    <property type="molecule type" value="Transcribed_RNA"/>
</dbReference>
<evidence type="ECO:0000313" key="3">
    <source>
        <dbReference type="EMBL" id="MAA13624.1"/>
    </source>
</evidence>
<dbReference type="InterPro" id="IPR036880">
    <property type="entry name" value="Kunitz_BPTI_sf"/>
</dbReference>
<feature type="signal peptide" evidence="1">
    <location>
        <begin position="1"/>
        <end position="20"/>
    </location>
</feature>
<protein>
    <recommendedName>
        <fullName evidence="2">BPTI/Kunitz inhibitor domain-containing protein</fullName>
    </recommendedName>
</protein>
<dbReference type="AlphaFoldDB" id="A0A224YI35"/>
<accession>A0A224YI35</accession>
<feature type="domain" description="BPTI/Kunitz inhibitor" evidence="2">
    <location>
        <begin position="28"/>
        <end position="80"/>
    </location>
</feature>
<dbReference type="Gene3D" id="4.10.410.10">
    <property type="entry name" value="Pancreatic trypsin inhibitor Kunitz domain"/>
    <property type="match status" value="1"/>
</dbReference>
<name>A0A224YI35_9ACAR</name>
<reference evidence="3" key="1">
    <citation type="journal article" date="2017" name="Parasit. Vectors">
        <title>Sialotranscriptomics of Rhipicephalus zambeziensis reveals intricate expression profiles of secretory proteins and suggests tight temporal transcriptional regulation during blood-feeding.</title>
        <authorList>
            <person name="de Castro M.H."/>
            <person name="de Klerk D."/>
            <person name="Pienaar R."/>
            <person name="Rees D.J.G."/>
            <person name="Mans B.J."/>
        </authorList>
    </citation>
    <scope>NUCLEOTIDE SEQUENCE</scope>
    <source>
        <tissue evidence="3">Salivary glands</tissue>
    </source>
</reference>